<accession>A0A5J4ULK0</accession>
<evidence type="ECO:0000313" key="2">
    <source>
        <dbReference type="Proteomes" id="UP000324800"/>
    </source>
</evidence>
<gene>
    <name evidence="1" type="ORF">EZS28_033175</name>
</gene>
<dbReference type="EMBL" id="SNRW01014605">
    <property type="protein sequence ID" value="KAA6371297.1"/>
    <property type="molecule type" value="Genomic_DNA"/>
</dbReference>
<reference evidence="1 2" key="1">
    <citation type="submission" date="2019-03" db="EMBL/GenBank/DDBJ databases">
        <title>Single cell metagenomics reveals metabolic interactions within the superorganism composed of flagellate Streblomastix strix and complex community of Bacteroidetes bacteria on its surface.</title>
        <authorList>
            <person name="Treitli S.C."/>
            <person name="Kolisko M."/>
            <person name="Husnik F."/>
            <person name="Keeling P."/>
            <person name="Hampl V."/>
        </authorList>
    </citation>
    <scope>NUCLEOTIDE SEQUENCE [LARGE SCALE GENOMIC DNA]</scope>
    <source>
        <strain evidence="1">ST1C</strain>
    </source>
</reference>
<dbReference type="Proteomes" id="UP000324800">
    <property type="component" value="Unassembled WGS sequence"/>
</dbReference>
<comment type="caution">
    <text evidence="1">The sequence shown here is derived from an EMBL/GenBank/DDBJ whole genome shotgun (WGS) entry which is preliminary data.</text>
</comment>
<organism evidence="1 2">
    <name type="scientific">Streblomastix strix</name>
    <dbReference type="NCBI Taxonomy" id="222440"/>
    <lineage>
        <taxon>Eukaryota</taxon>
        <taxon>Metamonada</taxon>
        <taxon>Preaxostyla</taxon>
        <taxon>Oxymonadida</taxon>
        <taxon>Streblomastigidae</taxon>
        <taxon>Streblomastix</taxon>
    </lineage>
</organism>
<protein>
    <submittedName>
        <fullName evidence="1">Uncharacterized protein</fullName>
    </submittedName>
</protein>
<feature type="non-terminal residue" evidence="1">
    <location>
        <position position="1"/>
    </location>
</feature>
<sequence>TTANVAYRTMGLIRLYCPTTNNYITSIEPKQLGAQNGLAVRYLFGKQVDINPNGTFTSSDVQPINQDQYVPYQHYVQLNAGAQDLYDGLSENGANQSIGGNGFSNFIYNGTCCPQKLV</sequence>
<evidence type="ECO:0000313" key="1">
    <source>
        <dbReference type="EMBL" id="KAA6371297.1"/>
    </source>
</evidence>
<proteinExistence type="predicted"/>
<dbReference type="AlphaFoldDB" id="A0A5J4ULK0"/>
<name>A0A5J4ULK0_9EUKA</name>